<evidence type="ECO:0000313" key="3">
    <source>
        <dbReference type="Proteomes" id="UP000176723"/>
    </source>
</evidence>
<comment type="caution">
    <text evidence="2">The sequence shown here is derived from an EMBL/GenBank/DDBJ whole genome shotgun (WGS) entry which is preliminary data.</text>
</comment>
<dbReference type="Pfam" id="PF18929">
    <property type="entry name" value="DUF5678"/>
    <property type="match status" value="1"/>
</dbReference>
<dbReference type="EMBL" id="MHCL01000003">
    <property type="protein sequence ID" value="OGY22433.1"/>
    <property type="molecule type" value="Genomic_DNA"/>
</dbReference>
<dbReference type="AlphaFoldDB" id="A0A1G1W468"/>
<dbReference type="InterPro" id="IPR043734">
    <property type="entry name" value="DUF5678"/>
</dbReference>
<reference evidence="2 3" key="1">
    <citation type="journal article" date="2016" name="Nat. Commun.">
        <title>Thousands of microbial genomes shed light on interconnected biogeochemical processes in an aquifer system.</title>
        <authorList>
            <person name="Anantharaman K."/>
            <person name="Brown C.T."/>
            <person name="Hug L.A."/>
            <person name="Sharon I."/>
            <person name="Castelle C.J."/>
            <person name="Probst A.J."/>
            <person name="Thomas B.C."/>
            <person name="Singh A."/>
            <person name="Wilkins M.J."/>
            <person name="Karaoz U."/>
            <person name="Brodie E.L."/>
            <person name="Williams K.H."/>
            <person name="Hubbard S.S."/>
            <person name="Banfield J.F."/>
        </authorList>
    </citation>
    <scope>NUCLEOTIDE SEQUENCE [LARGE SCALE GENOMIC DNA]</scope>
</reference>
<proteinExistence type="predicted"/>
<protein>
    <recommendedName>
        <fullName evidence="1">DUF5678 domain-containing protein</fullName>
    </recommendedName>
</protein>
<evidence type="ECO:0000313" key="2">
    <source>
        <dbReference type="EMBL" id="OGY22433.1"/>
    </source>
</evidence>
<organism evidence="2 3">
    <name type="scientific">Candidatus Chisholmbacteria bacterium RIFCSPLOWO2_01_FULL_49_14</name>
    <dbReference type="NCBI Taxonomy" id="1797593"/>
    <lineage>
        <taxon>Bacteria</taxon>
        <taxon>Candidatus Chisholmiibacteriota</taxon>
    </lineage>
</organism>
<gene>
    <name evidence="2" type="ORF">A3A65_04740</name>
</gene>
<evidence type="ECO:0000259" key="1">
    <source>
        <dbReference type="Pfam" id="PF18929"/>
    </source>
</evidence>
<dbReference type="Proteomes" id="UP000176723">
    <property type="component" value="Unassembled WGS sequence"/>
</dbReference>
<feature type="domain" description="DUF5678" evidence="1">
    <location>
        <begin position="13"/>
        <end position="38"/>
    </location>
</feature>
<sequence>MKKVNVSVEKLPRFSGKWVAIKNERIIAFGESLEDISEFVVGTKKHPPKAGAFRVPEKRKGPYIFSSPR</sequence>
<name>A0A1G1W468_9BACT</name>
<dbReference type="STRING" id="1797593.A3A65_04740"/>
<accession>A0A1G1W468</accession>